<dbReference type="PANTHER" id="PTHR33021">
    <property type="entry name" value="BLUE COPPER PROTEIN"/>
    <property type="match status" value="1"/>
</dbReference>
<dbReference type="FunFam" id="2.60.40.420:FF:000003">
    <property type="entry name" value="Blue copper"/>
    <property type="match status" value="1"/>
</dbReference>
<evidence type="ECO:0000313" key="9">
    <source>
        <dbReference type="EMBL" id="PRQ57411.1"/>
    </source>
</evidence>
<dbReference type="OrthoDB" id="686200at2759"/>
<keyword evidence="2" id="KW-0479">Metal-binding</keyword>
<keyword evidence="3" id="KW-0249">Electron transport</keyword>
<feature type="region of interest" description="Disordered" evidence="6">
    <location>
        <begin position="123"/>
        <end position="161"/>
    </location>
</feature>
<evidence type="ECO:0000313" key="10">
    <source>
        <dbReference type="Proteomes" id="UP000238479"/>
    </source>
</evidence>
<dbReference type="GO" id="GO:0009055">
    <property type="term" value="F:electron transfer activity"/>
    <property type="evidence" value="ECO:0007669"/>
    <property type="project" value="InterPro"/>
</dbReference>
<keyword evidence="10" id="KW-1185">Reference proteome</keyword>
<dbReference type="InterPro" id="IPR003245">
    <property type="entry name" value="Phytocyanin_dom"/>
</dbReference>
<dbReference type="InterPro" id="IPR028871">
    <property type="entry name" value="BlueCu_1_BS"/>
</dbReference>
<keyword evidence="5" id="KW-0325">Glycoprotein</keyword>
<feature type="compositionally biased region" description="Pro residues" evidence="6">
    <location>
        <begin position="125"/>
        <end position="140"/>
    </location>
</feature>
<reference evidence="9 10" key="1">
    <citation type="journal article" date="2018" name="Nat. Genet.">
        <title>The Rosa genome provides new insights in the design of modern roses.</title>
        <authorList>
            <person name="Bendahmane M."/>
        </authorList>
    </citation>
    <scope>NUCLEOTIDE SEQUENCE [LARGE SCALE GENOMIC DNA]</scope>
    <source>
        <strain evidence="10">cv. Old Blush</strain>
    </source>
</reference>
<dbReference type="PROSITE" id="PS00196">
    <property type="entry name" value="COPPER_BLUE"/>
    <property type="match status" value="1"/>
</dbReference>
<evidence type="ECO:0000256" key="7">
    <source>
        <dbReference type="SAM" id="SignalP"/>
    </source>
</evidence>
<dbReference type="PROSITE" id="PS51485">
    <property type="entry name" value="PHYTOCYANIN"/>
    <property type="match status" value="1"/>
</dbReference>
<dbReference type="Pfam" id="PF02298">
    <property type="entry name" value="Cu_bind_like"/>
    <property type="match status" value="1"/>
</dbReference>
<protein>
    <submittedName>
        <fullName evidence="9">Putative Blue (Type 1) copper binding protein</fullName>
    </submittedName>
</protein>
<feature type="compositionally biased region" description="Pro residues" evidence="6">
    <location>
        <begin position="148"/>
        <end position="158"/>
    </location>
</feature>
<dbReference type="OMA" id="DYSACST"/>
<dbReference type="STRING" id="74649.A0A2P6SFF6"/>
<dbReference type="InterPro" id="IPR039391">
    <property type="entry name" value="Phytocyanin-like"/>
</dbReference>
<evidence type="ECO:0000256" key="1">
    <source>
        <dbReference type="ARBA" id="ARBA00022448"/>
    </source>
</evidence>
<keyword evidence="4" id="KW-0186">Copper</keyword>
<dbReference type="InterPro" id="IPR008972">
    <property type="entry name" value="Cupredoxin"/>
</dbReference>
<dbReference type="Gene3D" id="2.60.40.420">
    <property type="entry name" value="Cupredoxins - blue copper proteins"/>
    <property type="match status" value="1"/>
</dbReference>
<dbReference type="GO" id="GO:0005886">
    <property type="term" value="C:plasma membrane"/>
    <property type="evidence" value="ECO:0007669"/>
    <property type="project" value="TreeGrafter"/>
</dbReference>
<gene>
    <name evidence="9" type="ORF">RchiOBHm_Chr1g0348051</name>
</gene>
<evidence type="ECO:0000256" key="3">
    <source>
        <dbReference type="ARBA" id="ARBA00022982"/>
    </source>
</evidence>
<feature type="signal peptide" evidence="7">
    <location>
        <begin position="1"/>
        <end position="20"/>
    </location>
</feature>
<evidence type="ECO:0000256" key="4">
    <source>
        <dbReference type="ARBA" id="ARBA00023008"/>
    </source>
</evidence>
<dbReference type="Gramene" id="PRQ57411">
    <property type="protein sequence ID" value="PRQ57411"/>
    <property type="gene ID" value="RchiOBHm_Chr1g0348051"/>
</dbReference>
<dbReference type="AlphaFoldDB" id="A0A2P6SFF6"/>
<evidence type="ECO:0000256" key="2">
    <source>
        <dbReference type="ARBA" id="ARBA00022723"/>
    </source>
</evidence>
<evidence type="ECO:0000256" key="5">
    <source>
        <dbReference type="ARBA" id="ARBA00023180"/>
    </source>
</evidence>
<evidence type="ECO:0000256" key="6">
    <source>
        <dbReference type="SAM" id="MobiDB-lite"/>
    </source>
</evidence>
<keyword evidence="1" id="KW-0813">Transport</keyword>
<sequence length="183" mass="18868">MALAIAFLILMVAAPAAVYGAEHTVGDTQGWNQGVNYDTWASGKTFTVGDTLVFNYDSSHKVDEVNLADYNGCSSSNSIKTYEDSPTKITLSKAGPSYYICPIPGHCANGMKLLVNVVAAGTPSGTPPTTTPATPAPPTTTTPANNDSPPPPPPPPKISPASSLHMNLVGVPLVLATLMAVMG</sequence>
<dbReference type="CDD" id="cd04216">
    <property type="entry name" value="Phytocyanin"/>
    <property type="match status" value="1"/>
</dbReference>
<feature type="domain" description="Phytocyanin" evidence="8">
    <location>
        <begin position="21"/>
        <end position="119"/>
    </location>
</feature>
<dbReference type="Proteomes" id="UP000238479">
    <property type="component" value="Chromosome 1"/>
</dbReference>
<evidence type="ECO:0000259" key="8">
    <source>
        <dbReference type="PROSITE" id="PS51485"/>
    </source>
</evidence>
<dbReference type="PANTHER" id="PTHR33021:SF350">
    <property type="entry name" value="UCLACYANIN-2"/>
    <property type="match status" value="1"/>
</dbReference>
<comment type="caution">
    <text evidence="9">The sequence shown here is derived from an EMBL/GenBank/DDBJ whole genome shotgun (WGS) entry which is preliminary data.</text>
</comment>
<accession>A0A2P6SFF6</accession>
<organism evidence="9 10">
    <name type="scientific">Rosa chinensis</name>
    <name type="common">China rose</name>
    <dbReference type="NCBI Taxonomy" id="74649"/>
    <lineage>
        <taxon>Eukaryota</taxon>
        <taxon>Viridiplantae</taxon>
        <taxon>Streptophyta</taxon>
        <taxon>Embryophyta</taxon>
        <taxon>Tracheophyta</taxon>
        <taxon>Spermatophyta</taxon>
        <taxon>Magnoliopsida</taxon>
        <taxon>eudicotyledons</taxon>
        <taxon>Gunneridae</taxon>
        <taxon>Pentapetalae</taxon>
        <taxon>rosids</taxon>
        <taxon>fabids</taxon>
        <taxon>Rosales</taxon>
        <taxon>Rosaceae</taxon>
        <taxon>Rosoideae</taxon>
        <taxon>Rosoideae incertae sedis</taxon>
        <taxon>Rosa</taxon>
    </lineage>
</organism>
<feature type="chain" id="PRO_5015105492" evidence="7">
    <location>
        <begin position="21"/>
        <end position="183"/>
    </location>
</feature>
<keyword evidence="7" id="KW-0732">Signal</keyword>
<dbReference type="SUPFAM" id="SSF49503">
    <property type="entry name" value="Cupredoxins"/>
    <property type="match status" value="1"/>
</dbReference>
<name>A0A2P6SFF6_ROSCH</name>
<dbReference type="GO" id="GO:0046872">
    <property type="term" value="F:metal ion binding"/>
    <property type="evidence" value="ECO:0007669"/>
    <property type="project" value="UniProtKB-KW"/>
</dbReference>
<dbReference type="EMBL" id="PDCK01000039">
    <property type="protein sequence ID" value="PRQ57411.1"/>
    <property type="molecule type" value="Genomic_DNA"/>
</dbReference>
<proteinExistence type="predicted"/>